<feature type="transmembrane region" description="Helical" evidence="6">
    <location>
        <begin position="54"/>
        <end position="73"/>
    </location>
</feature>
<dbReference type="PANTHER" id="PTHR13887:SF14">
    <property type="entry name" value="DISULFIDE BOND FORMATION PROTEIN D"/>
    <property type="match status" value="1"/>
</dbReference>
<dbReference type="InterPro" id="IPR036249">
    <property type="entry name" value="Thioredoxin-like_sf"/>
</dbReference>
<evidence type="ECO:0000259" key="7">
    <source>
        <dbReference type="PROSITE" id="PS51352"/>
    </source>
</evidence>
<keyword evidence="2" id="KW-0732">Signal</keyword>
<comment type="similarity">
    <text evidence="1">Belongs to the thioredoxin family. DsbA subfamily.</text>
</comment>
<evidence type="ECO:0000256" key="2">
    <source>
        <dbReference type="ARBA" id="ARBA00022729"/>
    </source>
</evidence>
<name>A0A6H0RY74_9MYCO</name>
<dbReference type="PANTHER" id="PTHR13887">
    <property type="entry name" value="GLUTATHIONE S-TRANSFERASE KAPPA"/>
    <property type="match status" value="1"/>
</dbReference>
<dbReference type="KEGG" id="mfre:EXE63_03950"/>
<keyword evidence="6" id="KW-0472">Membrane</keyword>
<proteinExistence type="inferred from homology"/>
<gene>
    <name evidence="8" type="ORF">EXE63_03950</name>
</gene>
<keyword evidence="3" id="KW-0560">Oxidoreductase</keyword>
<evidence type="ECO:0000256" key="1">
    <source>
        <dbReference type="ARBA" id="ARBA00005791"/>
    </source>
</evidence>
<feature type="domain" description="Thioredoxin" evidence="7">
    <location>
        <begin position="71"/>
        <end position="264"/>
    </location>
</feature>
<evidence type="ECO:0000256" key="4">
    <source>
        <dbReference type="ARBA" id="ARBA00023157"/>
    </source>
</evidence>
<evidence type="ECO:0000313" key="9">
    <source>
        <dbReference type="Proteomes" id="UP000501849"/>
    </source>
</evidence>
<dbReference type="Pfam" id="PF13462">
    <property type="entry name" value="Thioredoxin_4"/>
    <property type="match status" value="1"/>
</dbReference>
<keyword evidence="6" id="KW-1133">Transmembrane helix</keyword>
<dbReference type="InterPro" id="IPR012336">
    <property type="entry name" value="Thioredoxin-like_fold"/>
</dbReference>
<dbReference type="InterPro" id="IPR013766">
    <property type="entry name" value="Thioredoxin_domain"/>
</dbReference>
<accession>A0A6H0RY74</accession>
<keyword evidence="6" id="KW-0812">Transmembrane</keyword>
<dbReference type="PROSITE" id="PS51352">
    <property type="entry name" value="THIOREDOXIN_2"/>
    <property type="match status" value="1"/>
</dbReference>
<dbReference type="GO" id="GO:0016491">
    <property type="term" value="F:oxidoreductase activity"/>
    <property type="evidence" value="ECO:0007669"/>
    <property type="project" value="UniProtKB-KW"/>
</dbReference>
<sequence length="264" mass="29079">MSPASSQSSRHLSKCRCASILRSNYVDARQRPCGAARAVHRGRDAVLKTRAGRAWVTAFAVLAILAVGVVLLATRGGGDRTAETVDTGAVQVVRDSSHRLNDPQGATVTFVEFLDFECEGCRAAYPIVEQLRSDYGDRVEFVLRYFPLAGHFNGERAARAVEAAAQQGQLEAMYKKMFDTQPEWGERRIPADDVFRGFAADLNLDMTAFDAAYDDPATLERIRVDQRDGEMLGVMGTPTFFVDGEQIVVQRAEDLRNALDSALR</sequence>
<keyword evidence="5" id="KW-0676">Redox-active center</keyword>
<reference evidence="8 9" key="1">
    <citation type="submission" date="2019-04" db="EMBL/GenBank/DDBJ databases">
        <title>Draft, Whole-Genome Sequence of the Anthracene-degrading Mycobacterium frederiksbergense LB501T, Isolated from a Polycyclic Aromatic Hydrocarbon (PAH)-Contaminated Soil.</title>
        <authorList>
            <person name="Augelletti F."/>
        </authorList>
    </citation>
    <scope>NUCLEOTIDE SEQUENCE [LARGE SCALE GENOMIC DNA]</scope>
    <source>
        <strain evidence="8 9">LB 501T</strain>
    </source>
</reference>
<evidence type="ECO:0000256" key="3">
    <source>
        <dbReference type="ARBA" id="ARBA00023002"/>
    </source>
</evidence>
<dbReference type="Proteomes" id="UP000501849">
    <property type="component" value="Chromosome"/>
</dbReference>
<dbReference type="AlphaFoldDB" id="A0A6H0RY74"/>
<keyword evidence="4" id="KW-1015">Disulfide bond</keyword>
<dbReference type="SUPFAM" id="SSF52833">
    <property type="entry name" value="Thioredoxin-like"/>
    <property type="match status" value="1"/>
</dbReference>
<dbReference type="Gene3D" id="3.40.30.10">
    <property type="entry name" value="Glutaredoxin"/>
    <property type="match status" value="1"/>
</dbReference>
<evidence type="ECO:0000256" key="5">
    <source>
        <dbReference type="ARBA" id="ARBA00023284"/>
    </source>
</evidence>
<evidence type="ECO:0000313" key="8">
    <source>
        <dbReference type="EMBL" id="QIV80153.1"/>
    </source>
</evidence>
<protein>
    <submittedName>
        <fullName evidence="8">Thioredoxin</fullName>
    </submittedName>
</protein>
<organism evidence="8 9">
    <name type="scientific">Mycolicibacterium frederiksbergense</name>
    <dbReference type="NCBI Taxonomy" id="117567"/>
    <lineage>
        <taxon>Bacteria</taxon>
        <taxon>Bacillati</taxon>
        <taxon>Actinomycetota</taxon>
        <taxon>Actinomycetes</taxon>
        <taxon>Mycobacteriales</taxon>
        <taxon>Mycobacteriaceae</taxon>
        <taxon>Mycolicibacterium</taxon>
    </lineage>
</organism>
<keyword evidence="9" id="KW-1185">Reference proteome</keyword>
<evidence type="ECO:0000256" key="6">
    <source>
        <dbReference type="SAM" id="Phobius"/>
    </source>
</evidence>
<dbReference type="EMBL" id="CP038799">
    <property type="protein sequence ID" value="QIV80153.1"/>
    <property type="molecule type" value="Genomic_DNA"/>
</dbReference>